<dbReference type="InterPro" id="IPR001789">
    <property type="entry name" value="Sig_transdc_resp-reg_receiver"/>
</dbReference>
<dbReference type="Gene3D" id="6.10.250.690">
    <property type="match status" value="1"/>
</dbReference>
<evidence type="ECO:0000256" key="4">
    <source>
        <dbReference type="ARBA" id="ARBA00023012"/>
    </source>
</evidence>
<dbReference type="GO" id="GO:0042802">
    <property type="term" value="F:identical protein binding"/>
    <property type="evidence" value="ECO:0007669"/>
    <property type="project" value="UniProtKB-ARBA"/>
</dbReference>
<comment type="caution">
    <text evidence="10">The sequence shown here is derived from an EMBL/GenBank/DDBJ whole genome shotgun (WGS) entry which is preliminary data.</text>
</comment>
<feature type="modified residue" description="4-aspartylphosphate" evidence="8">
    <location>
        <position position="55"/>
    </location>
</feature>
<evidence type="ECO:0000256" key="1">
    <source>
        <dbReference type="ARBA" id="ARBA00004496"/>
    </source>
</evidence>
<dbReference type="Gene3D" id="3.40.50.2300">
    <property type="match status" value="1"/>
</dbReference>
<proteinExistence type="predicted"/>
<sequence length="231" mass="24824">MSERPTILVVDDEPSLVKAMEINLRARGFTVLTAGGAKAALEAVTEHQVDLVLLDLGLPDGDGLEVIAGIRGWSAVPILVLSARHTSDDKVEALDAGADDYVTKPFAMNELLARIRAGLRRGGGGDDAVRAVAAGPIRIDLARTVVTVDGAEVKLTPTEWRILELLARNTGALVAQSQILAEVWGPGYEHETQYLRVYLATLRRKLEPDPSHPAYLITEPGHGYRLLGQPG</sequence>
<feature type="DNA-binding region" description="OmpR/PhoB-type" evidence="9">
    <location>
        <begin position="129"/>
        <end position="228"/>
    </location>
</feature>
<dbReference type="Proteomes" id="UP000215896">
    <property type="component" value="Unassembled WGS sequence"/>
</dbReference>
<dbReference type="InterPro" id="IPR039420">
    <property type="entry name" value="WalR-like"/>
</dbReference>
<protein>
    <submittedName>
        <fullName evidence="10">DNA-binding response regulator</fullName>
    </submittedName>
</protein>
<dbReference type="SUPFAM" id="SSF52172">
    <property type="entry name" value="CheY-like"/>
    <property type="match status" value="1"/>
</dbReference>
<dbReference type="PANTHER" id="PTHR48111:SF50">
    <property type="entry name" value="KDP OPERON TRANSCRIPTIONAL REGULATORY PROTEIN KDPE"/>
    <property type="match status" value="1"/>
</dbReference>
<dbReference type="PROSITE" id="PS51755">
    <property type="entry name" value="OMPR_PHOB"/>
    <property type="match status" value="1"/>
</dbReference>
<dbReference type="AlphaFoldDB" id="A0A255GP43"/>
<keyword evidence="7" id="KW-0804">Transcription</keyword>
<evidence type="ECO:0000256" key="9">
    <source>
        <dbReference type="PROSITE-ProRule" id="PRU01091"/>
    </source>
</evidence>
<dbReference type="GO" id="GO:0032993">
    <property type="term" value="C:protein-DNA complex"/>
    <property type="evidence" value="ECO:0007669"/>
    <property type="project" value="TreeGrafter"/>
</dbReference>
<evidence type="ECO:0000256" key="5">
    <source>
        <dbReference type="ARBA" id="ARBA00023015"/>
    </source>
</evidence>
<keyword evidence="3 8" id="KW-0597">Phosphoprotein</keyword>
<evidence type="ECO:0000256" key="7">
    <source>
        <dbReference type="ARBA" id="ARBA00023163"/>
    </source>
</evidence>
<reference evidence="10 11" key="1">
    <citation type="submission" date="2017-07" db="EMBL/GenBank/DDBJ databases">
        <title>Draft whole genome sequences of clinical Proprionibacteriaceae strains.</title>
        <authorList>
            <person name="Bernier A.-M."/>
            <person name="Bernard K."/>
            <person name="Domingo M.-C."/>
        </authorList>
    </citation>
    <scope>NUCLEOTIDE SEQUENCE [LARGE SCALE GENOMIC DNA]</scope>
    <source>
        <strain evidence="10 11">NML 030167</strain>
    </source>
</reference>
<dbReference type="Pfam" id="PF00072">
    <property type="entry name" value="Response_reg"/>
    <property type="match status" value="1"/>
</dbReference>
<dbReference type="PANTHER" id="PTHR48111">
    <property type="entry name" value="REGULATOR OF RPOS"/>
    <property type="match status" value="1"/>
</dbReference>
<name>A0A255GP43_9ACTN</name>
<dbReference type="CDD" id="cd00383">
    <property type="entry name" value="trans_reg_C"/>
    <property type="match status" value="1"/>
</dbReference>
<dbReference type="GO" id="GO:0045893">
    <property type="term" value="P:positive regulation of DNA-templated transcription"/>
    <property type="evidence" value="ECO:0007669"/>
    <property type="project" value="UniProtKB-ARBA"/>
</dbReference>
<evidence type="ECO:0000313" key="10">
    <source>
        <dbReference type="EMBL" id="OYO17579.1"/>
    </source>
</evidence>
<dbReference type="GO" id="GO:0000987">
    <property type="term" value="F:cis-regulatory region sequence-specific DNA binding"/>
    <property type="evidence" value="ECO:0007669"/>
    <property type="project" value="UniProtKB-ARBA"/>
</dbReference>
<keyword evidence="6 9" id="KW-0238">DNA-binding</keyword>
<accession>A0A255GP43</accession>
<dbReference type="Pfam" id="PF00486">
    <property type="entry name" value="Trans_reg_C"/>
    <property type="match status" value="1"/>
</dbReference>
<keyword evidence="11" id="KW-1185">Reference proteome</keyword>
<dbReference type="GO" id="GO:0000156">
    <property type="term" value="F:phosphorelay response regulator activity"/>
    <property type="evidence" value="ECO:0007669"/>
    <property type="project" value="TreeGrafter"/>
</dbReference>
<dbReference type="OrthoDB" id="5511894at2"/>
<gene>
    <name evidence="10" type="ORF">CGZ94_01375</name>
</gene>
<evidence type="ECO:0000256" key="8">
    <source>
        <dbReference type="PROSITE-ProRule" id="PRU00169"/>
    </source>
</evidence>
<dbReference type="InterPro" id="IPR011006">
    <property type="entry name" value="CheY-like_superfamily"/>
</dbReference>
<dbReference type="RefSeq" id="WP_094404407.1">
    <property type="nucleotide sequence ID" value="NZ_NMVO01000001.1"/>
</dbReference>
<dbReference type="Gene3D" id="1.10.10.10">
    <property type="entry name" value="Winged helix-like DNA-binding domain superfamily/Winged helix DNA-binding domain"/>
    <property type="match status" value="1"/>
</dbReference>
<dbReference type="InterPro" id="IPR036388">
    <property type="entry name" value="WH-like_DNA-bd_sf"/>
</dbReference>
<dbReference type="SMART" id="SM00862">
    <property type="entry name" value="Trans_reg_C"/>
    <property type="match status" value="1"/>
</dbReference>
<dbReference type="EMBL" id="NMVO01000001">
    <property type="protein sequence ID" value="OYO17579.1"/>
    <property type="molecule type" value="Genomic_DNA"/>
</dbReference>
<accession>A0A4V3CEP1</accession>
<keyword evidence="5" id="KW-0805">Transcription regulation</keyword>
<keyword evidence="4" id="KW-0902">Two-component regulatory system</keyword>
<keyword evidence="2" id="KW-0963">Cytoplasm</keyword>
<evidence type="ECO:0000256" key="3">
    <source>
        <dbReference type="ARBA" id="ARBA00022553"/>
    </source>
</evidence>
<comment type="subcellular location">
    <subcellularLocation>
        <location evidence="1">Cytoplasm</location>
    </subcellularLocation>
</comment>
<organism evidence="10 11">
    <name type="scientific">Enemella evansiae</name>
    <dbReference type="NCBI Taxonomy" id="2016499"/>
    <lineage>
        <taxon>Bacteria</taxon>
        <taxon>Bacillati</taxon>
        <taxon>Actinomycetota</taxon>
        <taxon>Actinomycetes</taxon>
        <taxon>Propionibacteriales</taxon>
        <taxon>Propionibacteriaceae</taxon>
        <taxon>Enemella</taxon>
    </lineage>
</organism>
<dbReference type="InterPro" id="IPR001867">
    <property type="entry name" value="OmpR/PhoB-type_DNA-bd"/>
</dbReference>
<evidence type="ECO:0000256" key="6">
    <source>
        <dbReference type="ARBA" id="ARBA00023125"/>
    </source>
</evidence>
<dbReference type="SMART" id="SM00448">
    <property type="entry name" value="REC"/>
    <property type="match status" value="1"/>
</dbReference>
<dbReference type="PROSITE" id="PS50110">
    <property type="entry name" value="RESPONSE_REGULATORY"/>
    <property type="match status" value="1"/>
</dbReference>
<dbReference type="GO" id="GO:0005829">
    <property type="term" value="C:cytosol"/>
    <property type="evidence" value="ECO:0007669"/>
    <property type="project" value="TreeGrafter"/>
</dbReference>
<evidence type="ECO:0000256" key="2">
    <source>
        <dbReference type="ARBA" id="ARBA00022490"/>
    </source>
</evidence>
<dbReference type="FunFam" id="3.40.50.2300:FF:000021">
    <property type="entry name" value="Two-component system response regulator KdpE"/>
    <property type="match status" value="1"/>
</dbReference>
<evidence type="ECO:0000313" key="11">
    <source>
        <dbReference type="Proteomes" id="UP000215896"/>
    </source>
</evidence>